<protein>
    <submittedName>
        <fullName evidence="2">Uncharacterized protein</fullName>
    </submittedName>
</protein>
<accession>A0A1M4UU19</accession>
<dbReference type="OrthoDB" id="669280at2"/>
<reference evidence="2 3" key="1">
    <citation type="submission" date="2016-11" db="EMBL/GenBank/DDBJ databases">
        <authorList>
            <person name="Jaros S."/>
            <person name="Januszkiewicz K."/>
            <person name="Wedrychowicz H."/>
        </authorList>
    </citation>
    <scope>NUCLEOTIDE SEQUENCE [LARGE SCALE GENOMIC DNA]</scope>
    <source>
        <strain evidence="2 3">DSM 18119</strain>
    </source>
</reference>
<organism evidence="2 3">
    <name type="scientific">Flavisolibacter ginsengisoli DSM 18119</name>
    <dbReference type="NCBI Taxonomy" id="1121884"/>
    <lineage>
        <taxon>Bacteria</taxon>
        <taxon>Pseudomonadati</taxon>
        <taxon>Bacteroidota</taxon>
        <taxon>Chitinophagia</taxon>
        <taxon>Chitinophagales</taxon>
        <taxon>Chitinophagaceae</taxon>
        <taxon>Flavisolibacter</taxon>
    </lineage>
</organism>
<dbReference type="Proteomes" id="UP000184048">
    <property type="component" value="Unassembled WGS sequence"/>
</dbReference>
<dbReference type="AlphaFoldDB" id="A0A1M4UU19"/>
<dbReference type="RefSeq" id="WP_072833902.1">
    <property type="nucleotide sequence ID" value="NZ_FQUU01000002.1"/>
</dbReference>
<evidence type="ECO:0000313" key="2">
    <source>
        <dbReference type="EMBL" id="SHE60090.1"/>
    </source>
</evidence>
<feature type="coiled-coil region" evidence="1">
    <location>
        <begin position="89"/>
        <end position="123"/>
    </location>
</feature>
<evidence type="ECO:0000256" key="1">
    <source>
        <dbReference type="SAM" id="Coils"/>
    </source>
</evidence>
<keyword evidence="1" id="KW-0175">Coiled coil</keyword>
<evidence type="ECO:0000313" key="3">
    <source>
        <dbReference type="Proteomes" id="UP000184048"/>
    </source>
</evidence>
<dbReference type="EMBL" id="FQUU01000002">
    <property type="protein sequence ID" value="SHE60090.1"/>
    <property type="molecule type" value="Genomic_DNA"/>
</dbReference>
<name>A0A1M4UU19_9BACT</name>
<sequence length="130" mass="15834">MPATFIRQFNFECESWKRILYFFREENVYYRNRLSEILNDAVNEELLERSEYFQGNFIMSDETIHWLVDEIHQHIKFLSQNIATDTQILELVIRNHQKLKKDVEKAEEVLFNLKKEFNEFLAESVVGYYN</sequence>
<keyword evidence="3" id="KW-1185">Reference proteome</keyword>
<proteinExistence type="predicted"/>
<dbReference type="STRING" id="1121884.SAMN02745131_00771"/>
<gene>
    <name evidence="2" type="ORF">SAMN02745131_00771</name>
</gene>